<dbReference type="EMBL" id="UWOC01000183">
    <property type="protein sequence ID" value="VCU10934.1"/>
    <property type="molecule type" value="Genomic_DNA"/>
</dbReference>
<evidence type="ECO:0000256" key="1">
    <source>
        <dbReference type="PROSITE-ProRule" id="PRU00339"/>
    </source>
</evidence>
<evidence type="ECO:0000313" key="3">
    <source>
        <dbReference type="Proteomes" id="UP000289200"/>
    </source>
</evidence>
<name>A0A447D0A2_9BRAD</name>
<reference evidence="3" key="1">
    <citation type="submission" date="2018-10" db="EMBL/GenBank/DDBJ databases">
        <authorList>
            <person name="Peiro R."/>
            <person name="Begona"/>
            <person name="Cbmso G."/>
            <person name="Lopez M."/>
            <person name="Gonzalez S."/>
            <person name="Sacristan E."/>
            <person name="Castillo E."/>
        </authorList>
    </citation>
    <scope>NUCLEOTIDE SEQUENCE [LARGE SCALE GENOMIC DNA]</scope>
</reference>
<accession>A0A447D0A2</accession>
<dbReference type="PROSITE" id="PS50005">
    <property type="entry name" value="TPR"/>
    <property type="match status" value="1"/>
</dbReference>
<feature type="repeat" description="TPR" evidence="1">
    <location>
        <begin position="304"/>
        <end position="337"/>
    </location>
</feature>
<comment type="caution">
    <text evidence="2">The sequence shown here is derived from an EMBL/GenBank/DDBJ whole genome shotgun (WGS) entry which is preliminary data.</text>
</comment>
<keyword evidence="3" id="KW-1185">Reference proteome</keyword>
<dbReference type="InterPro" id="IPR011990">
    <property type="entry name" value="TPR-like_helical_dom_sf"/>
</dbReference>
<organism evidence="2 3">
    <name type="scientific">Rhodoplanes serenus</name>
    <dbReference type="NCBI Taxonomy" id="200615"/>
    <lineage>
        <taxon>Bacteria</taxon>
        <taxon>Pseudomonadati</taxon>
        <taxon>Pseudomonadota</taxon>
        <taxon>Alphaproteobacteria</taxon>
        <taxon>Hyphomicrobiales</taxon>
        <taxon>Nitrobacteraceae</taxon>
        <taxon>Rhodoplanes</taxon>
    </lineage>
</organism>
<dbReference type="InterPro" id="IPR019734">
    <property type="entry name" value="TPR_rpt"/>
</dbReference>
<keyword evidence="1" id="KW-0802">TPR repeat</keyword>
<dbReference type="Gene3D" id="3.40.50.450">
    <property type="match status" value="1"/>
</dbReference>
<dbReference type="SUPFAM" id="SSF48452">
    <property type="entry name" value="TPR-like"/>
    <property type="match status" value="1"/>
</dbReference>
<evidence type="ECO:0000313" key="2">
    <source>
        <dbReference type="EMBL" id="VCU10934.1"/>
    </source>
</evidence>
<sequence length="421" mass="46083">MASKTCFVIAPIGDPGTDTRTESDALLWVINSALDRFGFKVIRVDQIARSSIITNEIVQLIQEADLCISILTDNNPNVFYETGRRHETAKPFIQLIKKDQTLPFDVAGIRTIIYNNIDTLAGAAEAIANIREFVEEFEKSGYGTSGAGVSLASLASAIERIERKLNAMPLAPHATGGAFGGVGSSVGLEKMFRPKEALIEALMQGNLSEAAALLPSIVQRSGKSEDVLMMAAVLASAGFEVGVNVLWDALGNLDGLKSEFIGQLLGSIVSFYLETDREKEVIDRVHELVEGLIRSRTIGAQELAAMYNQEQRLLYGAGDYEKALSVAEKAIELSPGNSSYLYNCSLIYERLKLPKRAVEFIDRALSVADKEDPDHLRHAVEMYVECDRAADARAAFEKLARIASHQARMLLLNDEVRRVVS</sequence>
<dbReference type="Pfam" id="PF13181">
    <property type="entry name" value="TPR_8"/>
    <property type="match status" value="1"/>
</dbReference>
<gene>
    <name evidence="2" type="ORF">RHODGE_RHODGE_04138</name>
</gene>
<protein>
    <submittedName>
        <fullName evidence="2">Uncharacterized protein</fullName>
    </submittedName>
</protein>
<dbReference type="Proteomes" id="UP000289200">
    <property type="component" value="Unassembled WGS sequence"/>
</dbReference>
<dbReference type="OrthoDB" id="5379851at2"/>
<dbReference type="SMART" id="SM00028">
    <property type="entry name" value="TPR"/>
    <property type="match status" value="2"/>
</dbReference>
<proteinExistence type="predicted"/>
<dbReference type="AlphaFoldDB" id="A0A447D0A2"/>
<dbReference type="RefSeq" id="WP_129610979.1">
    <property type="nucleotide sequence ID" value="NZ_UWOC01000183.1"/>
</dbReference>
<dbReference type="Gene3D" id="1.25.40.10">
    <property type="entry name" value="Tetratricopeptide repeat domain"/>
    <property type="match status" value="1"/>
</dbReference>